<dbReference type="PATRIC" id="fig|33960.6.peg.3384"/>
<name>A0A161VFZ2_SECCO</name>
<comment type="caution">
    <text evidence="1">The sequence shown here is derived from an EMBL/GenBank/DDBJ whole genome shotgun (WGS) entry which is preliminary data.</text>
</comment>
<dbReference type="RefSeq" id="WP_063285664.1">
    <property type="nucleotide sequence ID" value="NZ_JYDC01000085.1"/>
</dbReference>
<dbReference type="Proteomes" id="UP000076480">
    <property type="component" value="Unassembled WGS sequence"/>
</dbReference>
<dbReference type="AlphaFoldDB" id="A0A161VFZ2"/>
<evidence type="ECO:0008006" key="3">
    <source>
        <dbReference type="Google" id="ProtNLM"/>
    </source>
</evidence>
<sequence>MDHLIEQVLTKIRQREHQSFEVDYLDQTLPPDDKVFTDSANVSINDVTIDLLIELYRVNTTNSWIHWILQGISFQVNFTFNISQYMVNFIPKKMLLDWPVKFVVDKERPVVMFNKKTVSRGDMAGLPDKAVLVVTDAQSLTSEATEISRLKQITIQIRTDEDCIWQK</sequence>
<dbReference type="InterPro" id="IPR030992">
    <property type="entry name" value="PduM"/>
</dbReference>
<keyword evidence="2" id="KW-1185">Reference proteome</keyword>
<dbReference type="Pfam" id="PF15953">
    <property type="entry name" value="PDU_like"/>
    <property type="match status" value="1"/>
</dbReference>
<evidence type="ECO:0000313" key="2">
    <source>
        <dbReference type="Proteomes" id="UP000076480"/>
    </source>
</evidence>
<reference evidence="1 2" key="1">
    <citation type="submission" date="2015-02" db="EMBL/GenBank/DDBJ databases">
        <title>Draft genome sequence of Lactobacillus collinoides CUPV2371 isolated from a natural cider, the first genome sequence of a strain of this species.</title>
        <authorList>
            <person name="Puertas A.I."/>
            <person name="Spano G."/>
            <person name="Capozzi V."/>
            <person name="Lamontanara A."/>
            <person name="Orru L."/>
            <person name="Duenas M.T."/>
        </authorList>
    </citation>
    <scope>NUCLEOTIDE SEQUENCE [LARGE SCALE GENOMIC DNA]</scope>
    <source>
        <strain evidence="1 2">237</strain>
    </source>
</reference>
<proteinExistence type="predicted"/>
<protein>
    <recommendedName>
        <fullName evidence="3">PduM family microcompartment protein</fullName>
    </recommendedName>
</protein>
<dbReference type="NCBIfam" id="TIGR04493">
    <property type="entry name" value="microcomp_PduM"/>
    <property type="match status" value="1"/>
</dbReference>
<organism evidence="1 2">
    <name type="scientific">Secundilactobacillus collinoides</name>
    <name type="common">Lactobacillus collinoides</name>
    <dbReference type="NCBI Taxonomy" id="33960"/>
    <lineage>
        <taxon>Bacteria</taxon>
        <taxon>Bacillati</taxon>
        <taxon>Bacillota</taxon>
        <taxon>Bacilli</taxon>
        <taxon>Lactobacillales</taxon>
        <taxon>Lactobacillaceae</taxon>
        <taxon>Secundilactobacillus</taxon>
    </lineage>
</organism>
<dbReference type="EMBL" id="JYDC01000085">
    <property type="protein sequence ID" value="KZL37026.1"/>
    <property type="molecule type" value="Genomic_DNA"/>
</dbReference>
<dbReference type="OrthoDB" id="1629168at2"/>
<evidence type="ECO:0000313" key="1">
    <source>
        <dbReference type="EMBL" id="KZL37026.1"/>
    </source>
</evidence>
<accession>A0A161VFZ2</accession>
<dbReference type="GO" id="GO:0005198">
    <property type="term" value="F:structural molecule activity"/>
    <property type="evidence" value="ECO:0007669"/>
    <property type="project" value="InterPro"/>
</dbReference>
<gene>
    <name evidence="1" type="ORF">TY91_13315</name>
</gene>